<protein>
    <submittedName>
        <fullName evidence="1">Uncharacterized protein</fullName>
    </submittedName>
</protein>
<dbReference type="Proteomes" id="UP001060085">
    <property type="component" value="Linkage Group LG07"/>
</dbReference>
<name>A0ACC0A247_CATRO</name>
<proteinExistence type="predicted"/>
<keyword evidence="2" id="KW-1185">Reference proteome</keyword>
<comment type="caution">
    <text evidence="1">The sequence shown here is derived from an EMBL/GenBank/DDBJ whole genome shotgun (WGS) entry which is preliminary data.</text>
</comment>
<dbReference type="EMBL" id="CM044707">
    <property type="protein sequence ID" value="KAI5654958.1"/>
    <property type="molecule type" value="Genomic_DNA"/>
</dbReference>
<reference evidence="2" key="1">
    <citation type="journal article" date="2023" name="Nat. Plants">
        <title>Single-cell RNA sequencing provides a high-resolution roadmap for understanding the multicellular compartmentation of specialized metabolism.</title>
        <authorList>
            <person name="Sun S."/>
            <person name="Shen X."/>
            <person name="Li Y."/>
            <person name="Li Y."/>
            <person name="Wang S."/>
            <person name="Li R."/>
            <person name="Zhang H."/>
            <person name="Shen G."/>
            <person name="Guo B."/>
            <person name="Wei J."/>
            <person name="Xu J."/>
            <person name="St-Pierre B."/>
            <person name="Chen S."/>
            <person name="Sun C."/>
        </authorList>
    </citation>
    <scope>NUCLEOTIDE SEQUENCE [LARGE SCALE GENOMIC DNA]</scope>
</reference>
<evidence type="ECO:0000313" key="2">
    <source>
        <dbReference type="Proteomes" id="UP001060085"/>
    </source>
</evidence>
<sequence length="348" mass="37854">METPLSNTKRKILLVLSITLVVIGSCGSQLIARLYFVKGGSSIWLACFLQAAGFPIILIPLLYSYFCRRKTEVHENAKLVYMKFSTFLGAVLIGLLLGGSNYLLSFGASRLPVSTGALIMSTQLVFTALSAYVLVKHKFTLFSINAVVLLTVAAVALAMRSGGDRPMGESKKEYTLGFIMMFAAAATNGLIFPLVEFVYAKAKQALTYSFVMEVQFALGFAGTIFGLIGMLANHDFKAIPKEARGFELGEVVYYVVLVSNAILGQLFTLGAVGLIFCSSALVSGVVVSLLLPVSQVLAVIFFHDKFTPEKGVSLVLCLWGSFSYFYGEYNESKKQMDHKTPTNNPIEP</sequence>
<evidence type="ECO:0000313" key="1">
    <source>
        <dbReference type="EMBL" id="KAI5654958.1"/>
    </source>
</evidence>
<gene>
    <name evidence="1" type="ORF">M9H77_32145</name>
</gene>
<accession>A0ACC0A247</accession>
<organism evidence="1 2">
    <name type="scientific">Catharanthus roseus</name>
    <name type="common">Madagascar periwinkle</name>
    <name type="synonym">Vinca rosea</name>
    <dbReference type="NCBI Taxonomy" id="4058"/>
    <lineage>
        <taxon>Eukaryota</taxon>
        <taxon>Viridiplantae</taxon>
        <taxon>Streptophyta</taxon>
        <taxon>Embryophyta</taxon>
        <taxon>Tracheophyta</taxon>
        <taxon>Spermatophyta</taxon>
        <taxon>Magnoliopsida</taxon>
        <taxon>eudicotyledons</taxon>
        <taxon>Gunneridae</taxon>
        <taxon>Pentapetalae</taxon>
        <taxon>asterids</taxon>
        <taxon>lamiids</taxon>
        <taxon>Gentianales</taxon>
        <taxon>Apocynaceae</taxon>
        <taxon>Rauvolfioideae</taxon>
        <taxon>Vinceae</taxon>
        <taxon>Catharanthinae</taxon>
        <taxon>Catharanthus</taxon>
    </lineage>
</organism>